<keyword evidence="3" id="KW-1185">Reference proteome</keyword>
<protein>
    <submittedName>
        <fullName evidence="2">Uncharacterized protein</fullName>
    </submittedName>
</protein>
<comment type="caution">
    <text evidence="2">The sequence shown here is derived from an EMBL/GenBank/DDBJ whole genome shotgun (WGS) entry which is preliminary data.</text>
</comment>
<sequence>MSSHKKVTLRVKTTRAEHRGAGDYSTPAGAARRCCGAGHSKHSRLVNVGSQAEESDKKLTRLREQQAEAETALDRRGRELELLRRATHNKAPYLLYCTVTSATRPAAIPIVIPAGSVGGATVLHRVAVAFAALLLVLRHSCAILLEVPTAVILGEVLLFHLLVCHWDICGNGRPKRNRTGVEWCLVRGGRRSGRAAAAVAGSEPPSQSRALASGGGPTPGRRTSRQATLANHSQPFKRAACACANMDALGVLAKIIDWCRSVFSSASRSASCFSTGPLLTGEVREEPGAERFGDRFRGVTGAECPMCLRVVAGDADAERTVRGVVGGLYVSAVRLGRSRDALPFQVFLPWDAPDTEGRRDEGLVD</sequence>
<evidence type="ECO:0000313" key="2">
    <source>
        <dbReference type="EMBL" id="MPC18562.1"/>
    </source>
</evidence>
<organism evidence="2 3">
    <name type="scientific">Portunus trituberculatus</name>
    <name type="common">Swimming crab</name>
    <name type="synonym">Neptunus trituberculatus</name>
    <dbReference type="NCBI Taxonomy" id="210409"/>
    <lineage>
        <taxon>Eukaryota</taxon>
        <taxon>Metazoa</taxon>
        <taxon>Ecdysozoa</taxon>
        <taxon>Arthropoda</taxon>
        <taxon>Crustacea</taxon>
        <taxon>Multicrustacea</taxon>
        <taxon>Malacostraca</taxon>
        <taxon>Eumalacostraca</taxon>
        <taxon>Eucarida</taxon>
        <taxon>Decapoda</taxon>
        <taxon>Pleocyemata</taxon>
        <taxon>Brachyura</taxon>
        <taxon>Eubrachyura</taxon>
        <taxon>Portunoidea</taxon>
        <taxon>Portunidae</taxon>
        <taxon>Portuninae</taxon>
        <taxon>Portunus</taxon>
    </lineage>
</organism>
<dbReference type="Proteomes" id="UP000324222">
    <property type="component" value="Unassembled WGS sequence"/>
</dbReference>
<accession>A0A5B7DB83</accession>
<feature type="region of interest" description="Disordered" evidence="1">
    <location>
        <begin position="198"/>
        <end position="224"/>
    </location>
</feature>
<evidence type="ECO:0000256" key="1">
    <source>
        <dbReference type="SAM" id="MobiDB-lite"/>
    </source>
</evidence>
<name>A0A5B7DB83_PORTR</name>
<gene>
    <name evidence="2" type="ORF">E2C01_011449</name>
</gene>
<proteinExistence type="predicted"/>
<dbReference type="AlphaFoldDB" id="A0A5B7DB83"/>
<dbReference type="EMBL" id="VSRR010000692">
    <property type="protein sequence ID" value="MPC18562.1"/>
    <property type="molecule type" value="Genomic_DNA"/>
</dbReference>
<evidence type="ECO:0000313" key="3">
    <source>
        <dbReference type="Proteomes" id="UP000324222"/>
    </source>
</evidence>
<reference evidence="2 3" key="1">
    <citation type="submission" date="2019-05" db="EMBL/GenBank/DDBJ databases">
        <title>Another draft genome of Portunus trituberculatus and its Hox gene families provides insights of decapod evolution.</title>
        <authorList>
            <person name="Jeong J.-H."/>
            <person name="Song I."/>
            <person name="Kim S."/>
            <person name="Choi T."/>
            <person name="Kim D."/>
            <person name="Ryu S."/>
            <person name="Kim W."/>
        </authorList>
    </citation>
    <scope>NUCLEOTIDE SEQUENCE [LARGE SCALE GENOMIC DNA]</scope>
    <source>
        <tissue evidence="2">Muscle</tissue>
    </source>
</reference>